<dbReference type="EMBL" id="UEYP01000012">
    <property type="protein sequence ID" value="SSC64538.1"/>
    <property type="molecule type" value="Genomic_DNA"/>
</dbReference>
<dbReference type="RefSeq" id="WP_115671723.1">
    <property type="nucleotide sequence ID" value="NZ_UEYP01000012.1"/>
</dbReference>
<gene>
    <name evidence="2" type="ORF">RHIZ70_246</name>
</gene>
<dbReference type="OrthoDB" id="5801444at2"/>
<dbReference type="AlphaFoldDB" id="A0A376A9W8"/>
<name>A0A376A9W8_9HYPH</name>
<evidence type="ECO:0000313" key="2">
    <source>
        <dbReference type="EMBL" id="SSC64538.1"/>
    </source>
</evidence>
<dbReference type="Proteomes" id="UP000254764">
    <property type="component" value="Unassembled WGS sequence"/>
</dbReference>
<proteinExistence type="predicted"/>
<keyword evidence="3" id="KW-1185">Reference proteome</keyword>
<protein>
    <submittedName>
        <fullName evidence="2">Uncharacterized protein</fullName>
    </submittedName>
</protein>
<reference evidence="3" key="1">
    <citation type="submission" date="2018-07" db="EMBL/GenBank/DDBJ databases">
        <authorList>
            <person name="Peiro R."/>
            <person name="Begona"/>
            <person name="Cbmso G."/>
            <person name="Lopez M."/>
            <person name="Gonzalez S."/>
        </authorList>
    </citation>
    <scope>NUCLEOTIDE SEQUENCE [LARGE SCALE GENOMIC DNA]</scope>
</reference>
<dbReference type="STRING" id="1336235.GCA_000518785_03825"/>
<evidence type="ECO:0000313" key="3">
    <source>
        <dbReference type="Proteomes" id="UP000254764"/>
    </source>
</evidence>
<organism evidence="2 3">
    <name type="scientific">Ciceribacter selenitireducens ATCC BAA-1503</name>
    <dbReference type="NCBI Taxonomy" id="1336235"/>
    <lineage>
        <taxon>Bacteria</taxon>
        <taxon>Pseudomonadati</taxon>
        <taxon>Pseudomonadota</taxon>
        <taxon>Alphaproteobacteria</taxon>
        <taxon>Hyphomicrobiales</taxon>
        <taxon>Rhizobiaceae</taxon>
        <taxon>Ciceribacter</taxon>
    </lineage>
</organism>
<accession>A0A376A9W8</accession>
<keyword evidence="1" id="KW-0732">Signal</keyword>
<feature type="chain" id="PRO_5016805504" evidence="1">
    <location>
        <begin position="21"/>
        <end position="226"/>
    </location>
</feature>
<evidence type="ECO:0000256" key="1">
    <source>
        <dbReference type="SAM" id="SignalP"/>
    </source>
</evidence>
<feature type="signal peptide" evidence="1">
    <location>
        <begin position="1"/>
        <end position="20"/>
    </location>
</feature>
<sequence length="226" mass="24126">MRVFLLLLALFGGSTAPLSAAETYDLLFRKGALAGLLASPPPAAGEEGRDILVYDRIVSPLKKDESGDTDTIGLQLTSDDNAALILHRGPQMRMIGTFPASVGNPLIMYFLETAVADIAKQSGGSPFYMRNRIKEALLKDAEIVPVSVRIGDRDVAARQVTIRPFAEDKARGQMGRFAELALAVTVSQDVPGWYYSLKASVPEGSTPADIGYSNAITLTQGGNAKP</sequence>